<evidence type="ECO:0000313" key="3">
    <source>
        <dbReference type="EMBL" id="KAF3582940.1"/>
    </source>
</evidence>
<dbReference type="PANTHER" id="PTHR24414">
    <property type="entry name" value="F-BOX/KELCH-REPEAT PROTEIN SKIP4"/>
    <property type="match status" value="1"/>
</dbReference>
<dbReference type="SMART" id="SM00256">
    <property type="entry name" value="FBOX"/>
    <property type="match status" value="1"/>
</dbReference>
<reference evidence="3 4" key="1">
    <citation type="journal article" date="2020" name="BMC Genomics">
        <title>Intraspecific diversification of the crop wild relative Brassica cretica Lam. using demographic model selection.</title>
        <authorList>
            <person name="Kioukis A."/>
            <person name="Michalopoulou V.A."/>
            <person name="Briers L."/>
            <person name="Pirintsos S."/>
            <person name="Studholme D.J."/>
            <person name="Pavlidis P."/>
            <person name="Sarris P.F."/>
        </authorList>
    </citation>
    <scope>NUCLEOTIDE SEQUENCE [LARGE SCALE GENOMIC DNA]</scope>
    <source>
        <strain evidence="4">cv. PFS-1207/04</strain>
    </source>
</reference>
<dbReference type="InterPro" id="IPR001810">
    <property type="entry name" value="F-box_dom"/>
</dbReference>
<protein>
    <recommendedName>
        <fullName evidence="2">F-box domain-containing protein</fullName>
    </recommendedName>
</protein>
<gene>
    <name evidence="3" type="ORF">DY000_02029543</name>
</gene>
<accession>A0ABQ7DZX5</accession>
<proteinExistence type="predicted"/>
<feature type="compositionally biased region" description="Basic and acidic residues" evidence="1">
    <location>
        <begin position="1"/>
        <end position="12"/>
    </location>
</feature>
<dbReference type="PROSITE" id="PS50181">
    <property type="entry name" value="FBOX"/>
    <property type="match status" value="1"/>
</dbReference>
<dbReference type="InterPro" id="IPR050354">
    <property type="entry name" value="F-box/kelch-repeat_ARATH"/>
</dbReference>
<feature type="region of interest" description="Disordered" evidence="1">
    <location>
        <begin position="1"/>
        <end position="20"/>
    </location>
</feature>
<dbReference type="Pfam" id="PF00646">
    <property type="entry name" value="F-box"/>
    <property type="match status" value="1"/>
</dbReference>
<evidence type="ECO:0000256" key="1">
    <source>
        <dbReference type="SAM" id="MobiDB-lite"/>
    </source>
</evidence>
<evidence type="ECO:0000313" key="4">
    <source>
        <dbReference type="Proteomes" id="UP000266723"/>
    </source>
</evidence>
<dbReference type="PANTHER" id="PTHR24414:SF164">
    <property type="entry name" value="F-BOX DOMAIN-CONTAINING PROTEIN"/>
    <property type="match status" value="1"/>
</dbReference>
<name>A0ABQ7DZX5_BRACR</name>
<comment type="caution">
    <text evidence="3">The sequence shown here is derived from an EMBL/GenBank/DDBJ whole genome shotgun (WGS) entry which is preliminary data.</text>
</comment>
<sequence>MSSETRSNKEQSPEPPSLILPSLPEDIILDILARIRSCYHPILSLVSKHFRSFVTSRELYARRSLLGCTEHRLHVVLRNREIKIHQLYVLRRKANR</sequence>
<dbReference type="SUPFAM" id="SSF81383">
    <property type="entry name" value="F-box domain"/>
    <property type="match status" value="1"/>
</dbReference>
<dbReference type="EMBL" id="QGKV02000649">
    <property type="protein sequence ID" value="KAF3582940.1"/>
    <property type="molecule type" value="Genomic_DNA"/>
</dbReference>
<feature type="domain" description="F-box" evidence="2">
    <location>
        <begin position="17"/>
        <end position="63"/>
    </location>
</feature>
<dbReference type="Proteomes" id="UP000266723">
    <property type="component" value="Unassembled WGS sequence"/>
</dbReference>
<dbReference type="CDD" id="cd22152">
    <property type="entry name" value="F-box_AtAFR-like"/>
    <property type="match status" value="1"/>
</dbReference>
<dbReference type="InterPro" id="IPR036047">
    <property type="entry name" value="F-box-like_dom_sf"/>
</dbReference>
<organism evidence="3 4">
    <name type="scientific">Brassica cretica</name>
    <name type="common">Mustard</name>
    <dbReference type="NCBI Taxonomy" id="69181"/>
    <lineage>
        <taxon>Eukaryota</taxon>
        <taxon>Viridiplantae</taxon>
        <taxon>Streptophyta</taxon>
        <taxon>Embryophyta</taxon>
        <taxon>Tracheophyta</taxon>
        <taxon>Spermatophyta</taxon>
        <taxon>Magnoliopsida</taxon>
        <taxon>eudicotyledons</taxon>
        <taxon>Gunneridae</taxon>
        <taxon>Pentapetalae</taxon>
        <taxon>rosids</taxon>
        <taxon>malvids</taxon>
        <taxon>Brassicales</taxon>
        <taxon>Brassicaceae</taxon>
        <taxon>Brassiceae</taxon>
        <taxon>Brassica</taxon>
    </lineage>
</organism>
<evidence type="ECO:0000259" key="2">
    <source>
        <dbReference type="PROSITE" id="PS50181"/>
    </source>
</evidence>
<keyword evidence="4" id="KW-1185">Reference proteome</keyword>